<gene>
    <name evidence="2" type="ORF">CBM2612_P0490</name>
    <name evidence="1" type="ORF">CBM2613_P60030</name>
</gene>
<geneLocation type="plasmid" evidence="3">
    <name>cbm2613_p</name>
</geneLocation>
<dbReference type="AlphaFoldDB" id="A0A375ED37"/>
<reference evidence="1" key="2">
    <citation type="submission" date="2018-01" db="EMBL/GenBank/DDBJ databases">
        <authorList>
            <person name="Clerissi C."/>
        </authorList>
    </citation>
    <scope>NUCLEOTIDE SEQUENCE</scope>
    <source>
        <strain evidence="1">Cupriavidus taiwanensis STM 8556</strain>
        <plasmid evidence="1">CBM2613_p</plasmid>
    </source>
</reference>
<evidence type="ECO:0000313" key="1">
    <source>
        <dbReference type="EMBL" id="SOZ74596.1"/>
    </source>
</evidence>
<dbReference type="EMBL" id="LT984809">
    <property type="protein sequence ID" value="SPD49145.1"/>
    <property type="molecule type" value="Genomic_DNA"/>
</dbReference>
<protein>
    <submittedName>
        <fullName evidence="1">Uncharacterized protein</fullName>
    </submittedName>
</protein>
<keyword evidence="1" id="KW-0614">Plasmid</keyword>
<geneLocation type="plasmid" evidence="1">
    <name>CBM2613_p</name>
</geneLocation>
<organism evidence="1 3">
    <name type="scientific">Cupriavidus taiwanensis</name>
    <dbReference type="NCBI Taxonomy" id="164546"/>
    <lineage>
        <taxon>Bacteria</taxon>
        <taxon>Pseudomonadati</taxon>
        <taxon>Pseudomonadota</taxon>
        <taxon>Betaproteobacteria</taxon>
        <taxon>Burkholderiales</taxon>
        <taxon>Burkholderiaceae</taxon>
        <taxon>Cupriavidus</taxon>
    </lineage>
</organism>
<name>A0A375ED37_9BURK</name>
<evidence type="ECO:0000313" key="2">
    <source>
        <dbReference type="EMBL" id="SPD49145.1"/>
    </source>
</evidence>
<dbReference type="EMBL" id="LT976981">
    <property type="protein sequence ID" value="SOZ74596.1"/>
    <property type="molecule type" value="Genomic_DNA"/>
</dbReference>
<evidence type="ECO:0000313" key="3">
    <source>
        <dbReference type="Proteomes" id="UP000256952"/>
    </source>
</evidence>
<sequence>MGGRLWEIVDHLWMIINLDESRIRTLAQVRAVLDGTQVLDFTPATDAQARCDWMAAVLRRLYYRGSSARLIGDWFWPICATSVASAAPHADSINRQPTSQMARDNIL</sequence>
<proteinExistence type="predicted"/>
<reference evidence="2 3" key="1">
    <citation type="submission" date="2018-01" db="EMBL/GenBank/DDBJ databases">
        <authorList>
            <person name="Gaut B.S."/>
            <person name="Morton B.R."/>
            <person name="Clegg M.T."/>
            <person name="Duvall M.R."/>
        </authorList>
    </citation>
    <scope>NUCLEOTIDE SEQUENCE [LARGE SCALE GENOMIC DNA]</scope>
    <source>
        <strain evidence="2">Cupriavidus taiwanensis STM 8555</strain>
        <plasmid evidence="2">I</plasmid>
        <plasmid evidence="3">Plasmid cbm2613_p</plasmid>
    </source>
</reference>
<accession>A0A375ED37</accession>
<geneLocation type="plasmid" evidence="2">
    <name>I</name>
</geneLocation>
<dbReference type="Proteomes" id="UP000256952">
    <property type="component" value="Plasmid CBM2613_p"/>
</dbReference>